<evidence type="ECO:0000313" key="1">
    <source>
        <dbReference type="EMBL" id="CAI9303718.1"/>
    </source>
</evidence>
<sequence>MTKKSSEFPYLGEGCIESELSRCQRQLARARVDGAVARGSLKWMLEKGVVHVIDKVIKSMEFASGIQGIHNAFEALVFEKGKQLGGCSTISGESEAPEPGCGVRRTEEVDTALSSLAETDFVGLFHPGELDYDSFRQFFHRPGPGSSSSDFED</sequence>
<reference evidence="1" key="1">
    <citation type="submission" date="2023-04" db="EMBL/GenBank/DDBJ databases">
        <authorList>
            <person name="Vijverberg K."/>
            <person name="Xiong W."/>
            <person name="Schranz E."/>
        </authorList>
    </citation>
    <scope>NUCLEOTIDE SEQUENCE</scope>
</reference>
<gene>
    <name evidence="1" type="ORF">LSALG_LOCUS42139</name>
</gene>
<dbReference type="AlphaFoldDB" id="A0AA36EQ59"/>
<keyword evidence="2" id="KW-1185">Reference proteome</keyword>
<accession>A0AA36EQ59</accession>
<evidence type="ECO:0000313" key="2">
    <source>
        <dbReference type="Proteomes" id="UP001177003"/>
    </source>
</evidence>
<proteinExistence type="predicted"/>
<organism evidence="1 2">
    <name type="scientific">Lactuca saligna</name>
    <name type="common">Willowleaf lettuce</name>
    <dbReference type="NCBI Taxonomy" id="75948"/>
    <lineage>
        <taxon>Eukaryota</taxon>
        <taxon>Viridiplantae</taxon>
        <taxon>Streptophyta</taxon>
        <taxon>Embryophyta</taxon>
        <taxon>Tracheophyta</taxon>
        <taxon>Spermatophyta</taxon>
        <taxon>Magnoliopsida</taxon>
        <taxon>eudicotyledons</taxon>
        <taxon>Gunneridae</taxon>
        <taxon>Pentapetalae</taxon>
        <taxon>asterids</taxon>
        <taxon>campanulids</taxon>
        <taxon>Asterales</taxon>
        <taxon>Asteraceae</taxon>
        <taxon>Cichorioideae</taxon>
        <taxon>Cichorieae</taxon>
        <taxon>Lactucinae</taxon>
        <taxon>Lactuca</taxon>
    </lineage>
</organism>
<dbReference type="EMBL" id="OX465085">
    <property type="protein sequence ID" value="CAI9303718.1"/>
    <property type="molecule type" value="Genomic_DNA"/>
</dbReference>
<name>A0AA36EQ59_LACSI</name>
<protein>
    <submittedName>
        <fullName evidence="1">Uncharacterized protein</fullName>
    </submittedName>
</protein>
<dbReference type="Proteomes" id="UP001177003">
    <property type="component" value="Chromosome 9"/>
</dbReference>